<gene>
    <name evidence="1" type="ORF">L9F63_009874</name>
</gene>
<sequence length="80" mass="9065">ICFMSDMASPRQLRASCQSKLLVPVDGNLLFLHRKADIGEYRMISNEYDSGCHELITSALMLLSLNCQIIYLKLLANFLL</sequence>
<name>A0AAD8ERX5_DIPPU</name>
<dbReference type="EMBL" id="JASPKZ010000467">
    <property type="protein sequence ID" value="KAJ9599834.1"/>
    <property type="molecule type" value="Genomic_DNA"/>
</dbReference>
<proteinExistence type="predicted"/>
<evidence type="ECO:0000313" key="1">
    <source>
        <dbReference type="EMBL" id="KAJ9599834.1"/>
    </source>
</evidence>
<feature type="non-terminal residue" evidence="1">
    <location>
        <position position="1"/>
    </location>
</feature>
<feature type="non-terminal residue" evidence="1">
    <location>
        <position position="80"/>
    </location>
</feature>
<reference evidence="1" key="1">
    <citation type="journal article" date="2023" name="IScience">
        <title>Live-bearing cockroach genome reveals convergent evolutionary mechanisms linked to viviparity in insects and beyond.</title>
        <authorList>
            <person name="Fouks B."/>
            <person name="Harrison M.C."/>
            <person name="Mikhailova A.A."/>
            <person name="Marchal E."/>
            <person name="English S."/>
            <person name="Carruthers M."/>
            <person name="Jennings E.C."/>
            <person name="Chiamaka E.L."/>
            <person name="Frigard R.A."/>
            <person name="Pippel M."/>
            <person name="Attardo G.M."/>
            <person name="Benoit J.B."/>
            <person name="Bornberg-Bauer E."/>
            <person name="Tobe S.S."/>
        </authorList>
    </citation>
    <scope>NUCLEOTIDE SEQUENCE</scope>
    <source>
        <strain evidence="1">Stay&amp;Tobe</strain>
    </source>
</reference>
<evidence type="ECO:0000313" key="2">
    <source>
        <dbReference type="Proteomes" id="UP001233999"/>
    </source>
</evidence>
<keyword evidence="2" id="KW-1185">Reference proteome</keyword>
<organism evidence="1 2">
    <name type="scientific">Diploptera punctata</name>
    <name type="common">Pacific beetle cockroach</name>
    <dbReference type="NCBI Taxonomy" id="6984"/>
    <lineage>
        <taxon>Eukaryota</taxon>
        <taxon>Metazoa</taxon>
        <taxon>Ecdysozoa</taxon>
        <taxon>Arthropoda</taxon>
        <taxon>Hexapoda</taxon>
        <taxon>Insecta</taxon>
        <taxon>Pterygota</taxon>
        <taxon>Neoptera</taxon>
        <taxon>Polyneoptera</taxon>
        <taxon>Dictyoptera</taxon>
        <taxon>Blattodea</taxon>
        <taxon>Blaberoidea</taxon>
        <taxon>Blaberidae</taxon>
        <taxon>Diplopterinae</taxon>
        <taxon>Diploptera</taxon>
    </lineage>
</organism>
<dbReference type="Proteomes" id="UP001233999">
    <property type="component" value="Unassembled WGS sequence"/>
</dbReference>
<protein>
    <submittedName>
        <fullName evidence="1">Uncharacterized protein</fullName>
    </submittedName>
</protein>
<accession>A0AAD8ERX5</accession>
<comment type="caution">
    <text evidence="1">The sequence shown here is derived from an EMBL/GenBank/DDBJ whole genome shotgun (WGS) entry which is preliminary data.</text>
</comment>
<dbReference type="AlphaFoldDB" id="A0AAD8ERX5"/>
<reference evidence="1" key="2">
    <citation type="submission" date="2023-05" db="EMBL/GenBank/DDBJ databases">
        <authorList>
            <person name="Fouks B."/>
        </authorList>
    </citation>
    <scope>NUCLEOTIDE SEQUENCE</scope>
    <source>
        <strain evidence="1">Stay&amp;Tobe</strain>
        <tissue evidence="1">Testes</tissue>
    </source>
</reference>